<dbReference type="EMBL" id="BMCS01000001">
    <property type="protein sequence ID" value="GGF14763.1"/>
    <property type="molecule type" value="Genomic_DNA"/>
</dbReference>
<gene>
    <name evidence="1" type="ORF">GCM10007298_08580</name>
</gene>
<name>A0ABQ1UCK5_9NOCA</name>
<organism evidence="1 2">
    <name type="scientific">Williamsia phyllosphaerae</name>
    <dbReference type="NCBI Taxonomy" id="885042"/>
    <lineage>
        <taxon>Bacteria</taxon>
        <taxon>Bacillati</taxon>
        <taxon>Actinomycetota</taxon>
        <taxon>Actinomycetes</taxon>
        <taxon>Mycobacteriales</taxon>
        <taxon>Nocardiaceae</taxon>
        <taxon>Williamsia</taxon>
    </lineage>
</organism>
<dbReference type="Proteomes" id="UP000632454">
    <property type="component" value="Unassembled WGS sequence"/>
</dbReference>
<sequence length="172" mass="19147">MNPALTDRQRRLLLDHSWANHAHAVDDIDERGGDPVAVGGRWYLFDRLPPCTFGQDVAWRRLVARSFADLATDLEAGELPHPRTTAEQLALRLIIEDAARAHATGEIGDEVALLDRDPRDGDWPSVVGGLLNEPALAAFYDPRSVDAWLKLMPLESWFTPDDPAHARGVERI</sequence>
<keyword evidence="2" id="KW-1185">Reference proteome</keyword>
<dbReference type="RefSeq" id="WP_188487200.1">
    <property type="nucleotide sequence ID" value="NZ_BMCS01000001.1"/>
</dbReference>
<evidence type="ECO:0000313" key="2">
    <source>
        <dbReference type="Proteomes" id="UP000632454"/>
    </source>
</evidence>
<proteinExistence type="predicted"/>
<evidence type="ECO:0000313" key="1">
    <source>
        <dbReference type="EMBL" id="GGF14763.1"/>
    </source>
</evidence>
<reference evidence="2" key="1">
    <citation type="journal article" date="2019" name="Int. J. Syst. Evol. Microbiol.">
        <title>The Global Catalogue of Microorganisms (GCM) 10K type strain sequencing project: providing services to taxonomists for standard genome sequencing and annotation.</title>
        <authorList>
            <consortium name="The Broad Institute Genomics Platform"/>
            <consortium name="The Broad Institute Genome Sequencing Center for Infectious Disease"/>
            <person name="Wu L."/>
            <person name="Ma J."/>
        </authorList>
    </citation>
    <scope>NUCLEOTIDE SEQUENCE [LARGE SCALE GENOMIC DNA]</scope>
    <source>
        <strain evidence="2">CCM 7855</strain>
    </source>
</reference>
<comment type="caution">
    <text evidence="1">The sequence shown here is derived from an EMBL/GenBank/DDBJ whole genome shotgun (WGS) entry which is preliminary data.</text>
</comment>
<protein>
    <submittedName>
        <fullName evidence="1">Uncharacterized protein</fullName>
    </submittedName>
</protein>
<accession>A0ABQ1UCK5</accession>